<organism evidence="3 4">
    <name type="scientific">Streptomyces yaizuensis</name>
    <dbReference type="NCBI Taxonomy" id="2989713"/>
    <lineage>
        <taxon>Bacteria</taxon>
        <taxon>Bacillati</taxon>
        <taxon>Actinomycetota</taxon>
        <taxon>Actinomycetes</taxon>
        <taxon>Kitasatosporales</taxon>
        <taxon>Streptomycetaceae</taxon>
        <taxon>Streptomyces</taxon>
    </lineage>
</organism>
<dbReference type="Proteomes" id="UP001291653">
    <property type="component" value="Unassembled WGS sequence"/>
</dbReference>
<accession>A0ABQ5NWL8</accession>
<feature type="region of interest" description="Disordered" evidence="1">
    <location>
        <begin position="749"/>
        <end position="769"/>
    </location>
</feature>
<dbReference type="EMBL" id="BSBI01000003">
    <property type="protein sequence ID" value="GLF94768.1"/>
    <property type="molecule type" value="Genomic_DNA"/>
</dbReference>
<protein>
    <submittedName>
        <fullName evidence="3">DUF4157 domain-containing protein</fullName>
    </submittedName>
</protein>
<feature type="compositionally biased region" description="Low complexity" evidence="1">
    <location>
        <begin position="203"/>
        <end position="223"/>
    </location>
</feature>
<name>A0ABQ5NWL8_9ACTN</name>
<evidence type="ECO:0000259" key="2">
    <source>
        <dbReference type="Pfam" id="PF13699"/>
    </source>
</evidence>
<sequence>MRAKDGPKPSAATAAEAGARRDVPSRSTTVPPATGPFTGVGGMSPQTVLALQRTIGNTAVSRMIEESRHRHGAGCGHAQSPEAAPAPVQRSAVHGVLRSPGSPLDDDTRADMESRLGADFSDVRVHDDSAARASAAEVGARAYTSGHHIVIGDGGGDRHTLAHELTHVIQQRRGPVSGTDNGSGLRVSDPSDRFEREAEANARRALSGAAPAAQAAAQPVQRATGGTRPSVQRVPAEPAETTSSSSAAPTQAAVVPAAPMFGIRISSAAEAKAKGLTAENTLVVNAKHSGDMYHVRAALIVNPDLRLLMYGLLDDFDPKADRKRITESVTNRRKAEEKSPDKVAASTARATAFNQMKAAIGDAVGTSFPPDHDPAAADAEAHVAKWREEEKKRRIKAAMKTSPEAVYRDNLKAETDAEIATEIAATQANRPAEKRAVDRKAQHMYQLHKDLPDRVFYTKESPRNLKIGHSGETRSTDDFKDGMLEQRRAWVGEGGDAAGMQDFYREYAAPDEVTKQAFDAAHATSDHPLSKFRTGVRYVIVNYRDSGHTGEGNAPALDTGREGLTQLQDMIRTHPDLGGAQPVLIGDIPGPIPADGPHLHKYWAWPGMTGRRSELALLHYLNEKFTIVGAVGMRSGVTDQFTFAGIKTLSIDISPNQARNRNADGKDNETDATKYPSKGWERGGKLEAVFGSQYGRAFLGQERANDQEVTDGAWAGPFGEQDQTMLRDAIAHFFAEERGDGGTLATADNFRHSSHPLDPRSSAELDKSELLGDEKKKVIRERIAALREAEKEDREKRGLPTTA</sequence>
<feature type="compositionally biased region" description="Low complexity" evidence="1">
    <location>
        <begin position="235"/>
        <end position="251"/>
    </location>
</feature>
<feature type="region of interest" description="Disordered" evidence="1">
    <location>
        <begin position="169"/>
        <end position="251"/>
    </location>
</feature>
<evidence type="ECO:0000313" key="3">
    <source>
        <dbReference type="EMBL" id="GLF94768.1"/>
    </source>
</evidence>
<feature type="region of interest" description="Disordered" evidence="1">
    <location>
        <begin position="67"/>
        <end position="110"/>
    </location>
</feature>
<dbReference type="InterPro" id="IPR025295">
    <property type="entry name" value="eCIS_core_dom"/>
</dbReference>
<evidence type="ECO:0000256" key="1">
    <source>
        <dbReference type="SAM" id="MobiDB-lite"/>
    </source>
</evidence>
<feature type="region of interest" description="Disordered" evidence="1">
    <location>
        <begin position="1"/>
        <end position="45"/>
    </location>
</feature>
<feature type="domain" description="eCIS core" evidence="2">
    <location>
        <begin position="103"/>
        <end position="174"/>
    </location>
</feature>
<gene>
    <name evidence="3" type="ORF">SYYSPA8_10745</name>
</gene>
<dbReference type="Pfam" id="PF13699">
    <property type="entry name" value="eCIS_core"/>
    <property type="match status" value="1"/>
</dbReference>
<reference evidence="3 4" key="1">
    <citation type="submission" date="2022-10" db="EMBL/GenBank/DDBJ databases">
        <title>Draft genome sequence of Streptomyces sp. YSPA8.</title>
        <authorList>
            <person name="Moriuchi R."/>
            <person name="Dohra H."/>
            <person name="Yamamura H."/>
            <person name="Kodani S."/>
        </authorList>
    </citation>
    <scope>NUCLEOTIDE SEQUENCE [LARGE SCALE GENOMIC DNA]</scope>
    <source>
        <strain evidence="3 4">YSPA8</strain>
    </source>
</reference>
<keyword evidence="4" id="KW-1185">Reference proteome</keyword>
<feature type="compositionally biased region" description="Basic and acidic residues" evidence="1">
    <location>
        <begin position="189"/>
        <end position="202"/>
    </location>
</feature>
<evidence type="ECO:0000313" key="4">
    <source>
        <dbReference type="Proteomes" id="UP001291653"/>
    </source>
</evidence>
<feature type="compositionally biased region" description="Basic and acidic residues" evidence="1">
    <location>
        <begin position="661"/>
        <end position="672"/>
    </location>
</feature>
<dbReference type="RefSeq" id="WP_323446823.1">
    <property type="nucleotide sequence ID" value="NZ_BSBI01000003.1"/>
</dbReference>
<proteinExistence type="predicted"/>
<comment type="caution">
    <text evidence="3">The sequence shown here is derived from an EMBL/GenBank/DDBJ whole genome shotgun (WGS) entry which is preliminary data.</text>
</comment>
<feature type="region of interest" description="Disordered" evidence="1">
    <location>
        <begin position="657"/>
        <end position="678"/>
    </location>
</feature>